<reference evidence="2" key="1">
    <citation type="journal article" date="2019" name="Int. J. Syst. Evol. Microbiol.">
        <title>The Global Catalogue of Microorganisms (GCM) 10K type strain sequencing project: providing services to taxonomists for standard genome sequencing and annotation.</title>
        <authorList>
            <consortium name="The Broad Institute Genomics Platform"/>
            <consortium name="The Broad Institute Genome Sequencing Center for Infectious Disease"/>
            <person name="Wu L."/>
            <person name="Ma J."/>
        </authorList>
    </citation>
    <scope>NUCLEOTIDE SEQUENCE [LARGE SCALE GENOMIC DNA]</scope>
    <source>
        <strain evidence="2">KCTC 22232</strain>
    </source>
</reference>
<name>A0ABQ2ZJZ3_9GAMM</name>
<accession>A0ABQ2ZJZ3</accession>
<keyword evidence="2" id="KW-1185">Reference proteome</keyword>
<evidence type="ECO:0008006" key="3">
    <source>
        <dbReference type="Google" id="ProtNLM"/>
    </source>
</evidence>
<dbReference type="Proteomes" id="UP000621898">
    <property type="component" value="Unassembled WGS sequence"/>
</dbReference>
<comment type="caution">
    <text evidence="1">The sequence shown here is derived from an EMBL/GenBank/DDBJ whole genome shotgun (WGS) entry which is preliminary data.</text>
</comment>
<organism evidence="1 2">
    <name type="scientific">Rhodanobacter panaciterrae</name>
    <dbReference type="NCBI Taxonomy" id="490572"/>
    <lineage>
        <taxon>Bacteria</taxon>
        <taxon>Pseudomonadati</taxon>
        <taxon>Pseudomonadota</taxon>
        <taxon>Gammaproteobacteria</taxon>
        <taxon>Lysobacterales</taxon>
        <taxon>Rhodanobacteraceae</taxon>
        <taxon>Rhodanobacter</taxon>
    </lineage>
</organism>
<dbReference type="EMBL" id="BMXT01000001">
    <property type="protein sequence ID" value="GGY18010.1"/>
    <property type="molecule type" value="Genomic_DNA"/>
</dbReference>
<proteinExistence type="predicted"/>
<evidence type="ECO:0000313" key="1">
    <source>
        <dbReference type="EMBL" id="GGY18010.1"/>
    </source>
</evidence>
<sequence>MLLSAAGFVSSPGHADPGDFAAMPGLWKVVKTPVDHGHRGKPVIEWHCVNEGDDPWATFARFSLPALAPCQIGEQHRSSTALAWAVNCSGNPPLHGRGHVDFESAEHYTAGIVLQDRGEILQVEGQRRAACTGPSD</sequence>
<evidence type="ECO:0000313" key="2">
    <source>
        <dbReference type="Proteomes" id="UP000621898"/>
    </source>
</evidence>
<gene>
    <name evidence="1" type="ORF">GCM10008098_07330</name>
</gene>
<protein>
    <recommendedName>
        <fullName evidence="3">DUF3617 family protein</fullName>
    </recommendedName>
</protein>